<organism evidence="3 4">
    <name type="scientific">Otolemur garnettii</name>
    <name type="common">Small-eared galago</name>
    <name type="synonym">Garnett's greater bushbaby</name>
    <dbReference type="NCBI Taxonomy" id="30611"/>
    <lineage>
        <taxon>Eukaryota</taxon>
        <taxon>Metazoa</taxon>
        <taxon>Chordata</taxon>
        <taxon>Craniata</taxon>
        <taxon>Vertebrata</taxon>
        <taxon>Euteleostomi</taxon>
        <taxon>Mammalia</taxon>
        <taxon>Eutheria</taxon>
        <taxon>Euarchontoglires</taxon>
        <taxon>Primates</taxon>
        <taxon>Strepsirrhini</taxon>
        <taxon>Lorisiformes</taxon>
        <taxon>Galagidae</taxon>
        <taxon>Otolemur</taxon>
    </lineage>
</organism>
<dbReference type="InterPro" id="IPR041899">
    <property type="entry name" value="MAGE_WH2"/>
</dbReference>
<dbReference type="OMA" id="ITQDWVQ"/>
<evidence type="ECO:0000313" key="3">
    <source>
        <dbReference type="Ensembl" id="ENSOGAP00000018785.1"/>
    </source>
</evidence>
<dbReference type="FunFam" id="1.10.10.1210:FF:000001">
    <property type="entry name" value="melanoma-associated antigen D1"/>
    <property type="match status" value="1"/>
</dbReference>
<dbReference type="EMBL" id="AAQR03194714">
    <property type="status" value="NOT_ANNOTATED_CDS"/>
    <property type="molecule type" value="Genomic_DNA"/>
</dbReference>
<dbReference type="InterPro" id="IPR002190">
    <property type="entry name" value="MHD_dom"/>
</dbReference>
<dbReference type="Gene3D" id="1.10.10.1210">
    <property type="entry name" value="MAGE homology domain, winged helix WH2 motif"/>
    <property type="match status" value="1"/>
</dbReference>
<dbReference type="PANTHER" id="PTHR11736:SF153">
    <property type="entry name" value="MELANOMA-ASSOCIATED ANTIGEN 10"/>
    <property type="match status" value="1"/>
</dbReference>
<dbReference type="Pfam" id="PF12440">
    <property type="entry name" value="MAGE_N"/>
    <property type="match status" value="1"/>
</dbReference>
<dbReference type="SMART" id="SM01373">
    <property type="entry name" value="MAGE"/>
    <property type="match status" value="1"/>
</dbReference>
<proteinExistence type="predicted"/>
<sequence length="319" mass="35926">HRHHHTRNHRRRRERHRAEREVQGPAGAQGPSAQEEEAAASSSAVVPGTPEEVPAGAIASPPQSPPRASSSHTGLASPPGGDSNEGSSSQGAEGPSALQEPENRESLLREAIEDKIADLIHLLLFKYRMKEPITKEEMLNSVIRDYRDHFSEIFSEASDCMQLIFGVDVKEVEPASHCYVLITSVGLTYQEELNDEHYLPKVGLLIMILGLIFMENNCAPEEAIWDSLRIMGVEADREHYIYQEPRKLITHDWVQEGYLVYQPVPQSDPVRYEFLWGPRARAETTKMKVLEYVSKVNGTDCRAFPRLYEEALRDEEGGE</sequence>
<dbReference type="GO" id="GO:0000122">
    <property type="term" value="P:negative regulation of transcription by RNA polymerase II"/>
    <property type="evidence" value="ECO:0007669"/>
    <property type="project" value="TreeGrafter"/>
</dbReference>
<dbReference type="Proteomes" id="UP000005225">
    <property type="component" value="Unassembled WGS sequence"/>
</dbReference>
<reference evidence="4" key="1">
    <citation type="submission" date="2011-03" db="EMBL/GenBank/DDBJ databases">
        <title>Version 3 of the genome sequence of Otolemur garnettii (Bushbaby).</title>
        <authorList>
            <consortium name="The Broad Institute Genome Sequencing Platform"/>
            <person name="Di Palma F."/>
            <person name="Johnson J."/>
            <person name="Lander E.S."/>
            <person name="Lindblad-Toh K."/>
            <person name="Jaffe D.B."/>
            <person name="Gnerre S."/>
            <person name="MacCallum I."/>
            <person name="Przybylski D."/>
            <person name="Ribeiro F.J."/>
            <person name="Burton J.N."/>
            <person name="Walker B.J."/>
            <person name="Sharpe T."/>
            <person name="Hall G."/>
        </authorList>
    </citation>
    <scope>NUCLEOTIDE SEQUENCE [LARGE SCALE GENOMIC DNA]</scope>
</reference>
<evidence type="ECO:0000256" key="1">
    <source>
        <dbReference type="SAM" id="MobiDB-lite"/>
    </source>
</evidence>
<feature type="compositionally biased region" description="Low complexity" evidence="1">
    <location>
        <begin position="26"/>
        <end position="48"/>
    </location>
</feature>
<dbReference type="Ensembl" id="ENSOGAT00000029451.1">
    <property type="protein sequence ID" value="ENSOGAP00000018785.1"/>
    <property type="gene ID" value="ENSOGAG00000032844.1"/>
</dbReference>
<dbReference type="Pfam" id="PF01454">
    <property type="entry name" value="MAGE"/>
    <property type="match status" value="1"/>
</dbReference>
<name>H0XRP3_OTOGA</name>
<dbReference type="PANTHER" id="PTHR11736">
    <property type="entry name" value="MELANOMA-ASSOCIATED ANTIGEN MAGE ANTIGEN"/>
    <property type="match status" value="1"/>
</dbReference>
<feature type="compositionally biased region" description="Basic residues" evidence="1">
    <location>
        <begin position="1"/>
        <end position="15"/>
    </location>
</feature>
<dbReference type="AlphaFoldDB" id="H0XRP3"/>
<reference evidence="3" key="3">
    <citation type="submission" date="2025-09" db="UniProtKB">
        <authorList>
            <consortium name="Ensembl"/>
        </authorList>
    </citation>
    <scope>IDENTIFICATION</scope>
</reference>
<dbReference type="InterPro" id="IPR037445">
    <property type="entry name" value="MAGE"/>
</dbReference>
<feature type="compositionally biased region" description="Low complexity" evidence="1">
    <location>
        <begin position="57"/>
        <end position="71"/>
    </location>
</feature>
<keyword evidence="4" id="KW-1185">Reference proteome</keyword>
<feature type="region of interest" description="Disordered" evidence="1">
    <location>
        <begin position="1"/>
        <end position="104"/>
    </location>
</feature>
<dbReference type="SMART" id="SM01392">
    <property type="entry name" value="MAGE_N"/>
    <property type="match status" value="1"/>
</dbReference>
<reference evidence="3" key="2">
    <citation type="submission" date="2025-08" db="UniProtKB">
        <authorList>
            <consortium name="Ensembl"/>
        </authorList>
    </citation>
    <scope>IDENTIFICATION</scope>
</reference>
<accession>H0XRP3</accession>
<dbReference type="InParanoid" id="H0XRP3"/>
<dbReference type="eggNOG" id="KOG4562">
    <property type="taxonomic scope" value="Eukaryota"/>
</dbReference>
<dbReference type="PROSITE" id="PS50838">
    <property type="entry name" value="MAGE"/>
    <property type="match status" value="1"/>
</dbReference>
<dbReference type="GO" id="GO:0005634">
    <property type="term" value="C:nucleus"/>
    <property type="evidence" value="ECO:0007669"/>
    <property type="project" value="TreeGrafter"/>
</dbReference>
<dbReference type="GeneTree" id="ENSGT00940000154972"/>
<evidence type="ECO:0000313" key="4">
    <source>
        <dbReference type="Proteomes" id="UP000005225"/>
    </source>
</evidence>
<dbReference type="STRING" id="30611.ENSOGAP00000018785"/>
<protein>
    <recommendedName>
        <fullName evidence="2">MAGE domain-containing protein</fullName>
    </recommendedName>
</protein>
<dbReference type="InterPro" id="IPR041898">
    <property type="entry name" value="MAGE_WH1"/>
</dbReference>
<evidence type="ECO:0000259" key="2">
    <source>
        <dbReference type="PROSITE" id="PS50838"/>
    </source>
</evidence>
<feature type="domain" description="MAGE" evidence="2">
    <location>
        <begin position="112"/>
        <end position="311"/>
    </location>
</feature>
<dbReference type="InterPro" id="IPR021072">
    <property type="entry name" value="MAGE_N"/>
</dbReference>
<dbReference type="HOGENOM" id="CLU_039582_1_1_1"/>
<dbReference type="Gene3D" id="1.10.10.1200">
    <property type="entry name" value="MAGE homology domain, winged helix WH1 motif"/>
    <property type="match status" value="1"/>
</dbReference>
<dbReference type="FunFam" id="1.10.10.1200:FF:000007">
    <property type="entry name" value="Melanoma-associated antigen C2"/>
    <property type="match status" value="1"/>
</dbReference>